<sequence>MAIQPIKLYGGTLGPNPYKVAIIFDVLEIPHEYVDIPFNEIKGPAYEAINPNGRLPAIHDPNTDITLWESGAIIEYLIERYDTSEPRKLSFTPRSAEAEHARQWLYLQATGQGPYYGQAYWFMNYHAEKVPSAVERYVNEAKRVTGVLDKWLARQKEEHKSSSSPGDDGPWLVGNKMSYADLAFIPWQQTAHTFFQEHGFDTEQFPNVVDWFNRMSGHPIVKKAMDRAAKLRAEREAAQKK</sequence>
<protein>
    <recommendedName>
        <fullName evidence="6">Glutathione S-transferase</fullName>
    </recommendedName>
</protein>
<gene>
    <name evidence="4" type="ORF">TRUGW13939_01672</name>
</gene>
<dbReference type="PROSITE" id="PS50405">
    <property type="entry name" value="GST_CTER"/>
    <property type="match status" value="1"/>
</dbReference>
<dbReference type="InterPro" id="IPR010987">
    <property type="entry name" value="Glutathione-S-Trfase_C-like"/>
</dbReference>
<dbReference type="KEGG" id="trg:TRUGW13939_01672"/>
<dbReference type="Proteomes" id="UP000509510">
    <property type="component" value="Chromosome I"/>
</dbReference>
<dbReference type="InterPro" id="IPR004045">
    <property type="entry name" value="Glutathione_S-Trfase_N"/>
</dbReference>
<name>A0A7H8QM22_TALRU</name>
<dbReference type="SUPFAM" id="SSF47616">
    <property type="entry name" value="GST C-terminal domain-like"/>
    <property type="match status" value="1"/>
</dbReference>
<dbReference type="PROSITE" id="PS50404">
    <property type="entry name" value="GST_NTER"/>
    <property type="match status" value="1"/>
</dbReference>
<dbReference type="Gene3D" id="3.40.30.10">
    <property type="entry name" value="Glutaredoxin"/>
    <property type="match status" value="1"/>
</dbReference>
<keyword evidence="5" id="KW-1185">Reference proteome</keyword>
<evidence type="ECO:0000313" key="5">
    <source>
        <dbReference type="Proteomes" id="UP000509510"/>
    </source>
</evidence>
<dbReference type="OrthoDB" id="422574at2759"/>
<dbReference type="SFLD" id="SFLDG00358">
    <property type="entry name" value="Main_(cytGST)"/>
    <property type="match status" value="1"/>
</dbReference>
<reference evidence="5" key="1">
    <citation type="submission" date="2020-06" db="EMBL/GenBank/DDBJ databases">
        <title>A chromosome-scale genome assembly of Talaromyces rugulosus W13939.</title>
        <authorList>
            <person name="Wang B."/>
            <person name="Guo L."/>
            <person name="Ye K."/>
            <person name="Wang L."/>
        </authorList>
    </citation>
    <scope>NUCLEOTIDE SEQUENCE [LARGE SCALE GENOMIC DNA]</scope>
    <source>
        <strain evidence="5">W13939</strain>
    </source>
</reference>
<dbReference type="PANTHER" id="PTHR44051:SF23">
    <property type="entry name" value="GLUTATHIONE S-TRANSFERASE-LIKE PROTEIN TPCF"/>
    <property type="match status" value="1"/>
</dbReference>
<dbReference type="SFLD" id="SFLDG01151">
    <property type="entry name" value="Main.2:_Nu-like"/>
    <property type="match status" value="1"/>
</dbReference>
<comment type="similarity">
    <text evidence="1">Belongs to the GST superfamily.</text>
</comment>
<evidence type="ECO:0008006" key="6">
    <source>
        <dbReference type="Google" id="ProtNLM"/>
    </source>
</evidence>
<evidence type="ECO:0000313" key="4">
    <source>
        <dbReference type="EMBL" id="QKX54585.1"/>
    </source>
</evidence>
<evidence type="ECO:0000259" key="3">
    <source>
        <dbReference type="PROSITE" id="PS50405"/>
    </source>
</evidence>
<dbReference type="EMBL" id="CP055898">
    <property type="protein sequence ID" value="QKX54585.1"/>
    <property type="molecule type" value="Genomic_DNA"/>
</dbReference>
<dbReference type="InterPro" id="IPR036249">
    <property type="entry name" value="Thioredoxin-like_sf"/>
</dbReference>
<feature type="domain" description="GST N-terminal" evidence="2">
    <location>
        <begin position="4"/>
        <end position="85"/>
    </location>
</feature>
<proteinExistence type="inferred from homology"/>
<evidence type="ECO:0000256" key="1">
    <source>
        <dbReference type="ARBA" id="ARBA00007409"/>
    </source>
</evidence>
<feature type="domain" description="GST C-terminal" evidence="3">
    <location>
        <begin position="94"/>
        <end position="241"/>
    </location>
</feature>
<dbReference type="Gene3D" id="1.20.1050.10">
    <property type="match status" value="1"/>
</dbReference>
<evidence type="ECO:0000259" key="2">
    <source>
        <dbReference type="PROSITE" id="PS50404"/>
    </source>
</evidence>
<dbReference type="Pfam" id="PF00043">
    <property type="entry name" value="GST_C"/>
    <property type="match status" value="1"/>
</dbReference>
<dbReference type="Pfam" id="PF13417">
    <property type="entry name" value="GST_N_3"/>
    <property type="match status" value="1"/>
</dbReference>
<dbReference type="CDD" id="cd03048">
    <property type="entry name" value="GST_N_Ure2p_like"/>
    <property type="match status" value="1"/>
</dbReference>
<dbReference type="SUPFAM" id="SSF52833">
    <property type="entry name" value="Thioredoxin-like"/>
    <property type="match status" value="1"/>
</dbReference>
<dbReference type="PANTHER" id="PTHR44051">
    <property type="entry name" value="GLUTATHIONE S-TRANSFERASE-RELATED"/>
    <property type="match status" value="1"/>
</dbReference>
<dbReference type="InterPro" id="IPR036282">
    <property type="entry name" value="Glutathione-S-Trfase_C_sf"/>
</dbReference>
<dbReference type="InterPro" id="IPR040079">
    <property type="entry name" value="Glutathione_S-Trfase"/>
</dbReference>
<dbReference type="RefSeq" id="XP_035340764.1">
    <property type="nucleotide sequence ID" value="XM_035484871.1"/>
</dbReference>
<dbReference type="InterPro" id="IPR004046">
    <property type="entry name" value="GST_C"/>
</dbReference>
<organism evidence="4 5">
    <name type="scientific">Talaromyces rugulosus</name>
    <name type="common">Penicillium rugulosum</name>
    <dbReference type="NCBI Taxonomy" id="121627"/>
    <lineage>
        <taxon>Eukaryota</taxon>
        <taxon>Fungi</taxon>
        <taxon>Dikarya</taxon>
        <taxon>Ascomycota</taxon>
        <taxon>Pezizomycotina</taxon>
        <taxon>Eurotiomycetes</taxon>
        <taxon>Eurotiomycetidae</taxon>
        <taxon>Eurotiales</taxon>
        <taxon>Trichocomaceae</taxon>
        <taxon>Talaromyces</taxon>
        <taxon>Talaromyces sect. Islandici</taxon>
    </lineage>
</organism>
<dbReference type="SFLD" id="SFLDS00019">
    <property type="entry name" value="Glutathione_Transferase_(cytos"/>
    <property type="match status" value="1"/>
</dbReference>
<dbReference type="GeneID" id="55989182"/>
<accession>A0A7H8QM22</accession>
<dbReference type="AlphaFoldDB" id="A0A7H8QM22"/>